<dbReference type="PATRIC" id="fig|1159049.3.peg.854"/>
<evidence type="ECO:0000313" key="2">
    <source>
        <dbReference type="Proteomes" id="UP000011872"/>
    </source>
</evidence>
<organism evidence="1 2">
    <name type="scientific">Helicobacter pylori GAM265BSii</name>
    <dbReference type="NCBI Taxonomy" id="1159049"/>
    <lineage>
        <taxon>Bacteria</taxon>
        <taxon>Pseudomonadati</taxon>
        <taxon>Campylobacterota</taxon>
        <taxon>Epsilonproteobacteria</taxon>
        <taxon>Campylobacterales</taxon>
        <taxon>Helicobacteraceae</taxon>
        <taxon>Helicobacter</taxon>
    </lineage>
</organism>
<sequence length="51" mass="5852">MHGQVVHSRDGEVVNTYETKTVMFQCKEEIESAIRTLVDGINQLTKNSERE</sequence>
<comment type="caution">
    <text evidence="1">The sequence shown here is derived from an EMBL/GenBank/DDBJ whole genome shotgun (WGS) entry which is preliminary data.</text>
</comment>
<name>M3NK89_HELPX</name>
<dbReference type="AlphaFoldDB" id="M3NK89"/>
<gene>
    <name evidence="1" type="ORF">HMPREF1421_00909</name>
</gene>
<proteinExistence type="predicted"/>
<dbReference type="HOGENOM" id="CLU_210288_0_0_7"/>
<protein>
    <submittedName>
        <fullName evidence="1">Uncharacterized protein</fullName>
    </submittedName>
</protein>
<dbReference type="Proteomes" id="UP000011872">
    <property type="component" value="Unassembled WGS sequence"/>
</dbReference>
<reference evidence="1 2" key="1">
    <citation type="submission" date="2012-12" db="EMBL/GenBank/DDBJ databases">
        <authorList>
            <person name="Weinstock G."/>
            <person name="Sodergren E."/>
            <person name="Lobos E.A."/>
            <person name="Fulton L."/>
            <person name="Fulton R."/>
            <person name="Courtney L."/>
            <person name="Fronick C."/>
            <person name="O'Laughlin M."/>
            <person name="Godfrey J."/>
            <person name="Wilson R.M."/>
            <person name="Miner T."/>
            <person name="Farmer C."/>
            <person name="Delehaunty K."/>
            <person name="Cordes M."/>
            <person name="Minx P."/>
            <person name="Tomlinson C."/>
            <person name="Chen J."/>
            <person name="Wollam A."/>
            <person name="Pepin K.H."/>
            <person name="Bhonagiri V."/>
            <person name="Zhang X."/>
            <person name="Suruliraj S."/>
            <person name="Antonio M."/>
            <person name="Secka O."/>
            <person name="Thomas J."/>
            <person name="Warren W."/>
            <person name="Mitreva M."/>
            <person name="Mardis E.R."/>
            <person name="Wilson R.K."/>
        </authorList>
    </citation>
    <scope>NUCLEOTIDE SEQUENCE [LARGE SCALE GENOMIC DNA]</scope>
    <source>
        <strain evidence="1 2">GAM265BSii</strain>
    </source>
</reference>
<evidence type="ECO:0000313" key="1">
    <source>
        <dbReference type="EMBL" id="EMH28594.1"/>
    </source>
</evidence>
<accession>M3NK89</accession>
<dbReference type="EMBL" id="APDY01000049">
    <property type="protein sequence ID" value="EMH28594.1"/>
    <property type="molecule type" value="Genomic_DNA"/>
</dbReference>